<proteinExistence type="predicted"/>
<feature type="region of interest" description="Disordered" evidence="1">
    <location>
        <begin position="224"/>
        <end position="265"/>
    </location>
</feature>
<accession>A0A7J7N8Y0</accession>
<evidence type="ECO:0000313" key="3">
    <source>
        <dbReference type="Proteomes" id="UP000541444"/>
    </source>
</evidence>
<name>A0A7J7N8Y0_9MAGN</name>
<protein>
    <submittedName>
        <fullName evidence="2">Uncharacterized protein</fullName>
    </submittedName>
</protein>
<comment type="caution">
    <text evidence="2">The sequence shown here is derived from an EMBL/GenBank/DDBJ whole genome shotgun (WGS) entry which is preliminary data.</text>
</comment>
<dbReference type="EMBL" id="JACGCM010000971">
    <property type="protein sequence ID" value="KAF6163689.1"/>
    <property type="molecule type" value="Genomic_DNA"/>
</dbReference>
<evidence type="ECO:0000256" key="1">
    <source>
        <dbReference type="SAM" id="MobiDB-lite"/>
    </source>
</evidence>
<reference evidence="2 3" key="1">
    <citation type="journal article" date="2020" name="IScience">
        <title>Genome Sequencing of the Endangered Kingdonia uniflora (Circaeasteraceae, Ranunculales) Reveals Potential Mechanisms of Evolutionary Specialization.</title>
        <authorList>
            <person name="Sun Y."/>
            <person name="Deng T."/>
            <person name="Zhang A."/>
            <person name="Moore M.J."/>
            <person name="Landis J.B."/>
            <person name="Lin N."/>
            <person name="Zhang H."/>
            <person name="Zhang X."/>
            <person name="Huang J."/>
            <person name="Zhang X."/>
            <person name="Sun H."/>
            <person name="Wang H."/>
        </authorList>
    </citation>
    <scope>NUCLEOTIDE SEQUENCE [LARGE SCALE GENOMIC DNA]</scope>
    <source>
        <strain evidence="2">TB1705</strain>
        <tissue evidence="2">Leaf</tissue>
    </source>
</reference>
<gene>
    <name evidence="2" type="ORF">GIB67_036149</name>
</gene>
<dbReference type="Proteomes" id="UP000541444">
    <property type="component" value="Unassembled WGS sequence"/>
</dbReference>
<dbReference type="AlphaFoldDB" id="A0A7J7N8Y0"/>
<feature type="compositionally biased region" description="Low complexity" evidence="1">
    <location>
        <begin position="243"/>
        <end position="253"/>
    </location>
</feature>
<sequence length="265" mass="30393">MEYWFYEYCGVGHPIVKEDAKFLAYPHLRAWERGNMRKTNDQATNLFLQDKYHIDHHIVETITWDPWLEPAVSKIDDALIAKLLSCKRMPLQAEFLGCKQFVVGEERETYASYWAEQILEVGHMLIDSQRMGNIDLFGPTALRVGITPVMVMTTSIHSLSQDFSLPGEADGPDPGWHMEWIGRQSARDAQRLQELTDENDTLRRHFDSADEQLYVHDLQLRRGSDVRVVQRPPRGGARARQHGSGPRTRGGSTSRREWGTGDDSE</sequence>
<evidence type="ECO:0000313" key="2">
    <source>
        <dbReference type="EMBL" id="KAF6163689.1"/>
    </source>
</evidence>
<organism evidence="2 3">
    <name type="scientific">Kingdonia uniflora</name>
    <dbReference type="NCBI Taxonomy" id="39325"/>
    <lineage>
        <taxon>Eukaryota</taxon>
        <taxon>Viridiplantae</taxon>
        <taxon>Streptophyta</taxon>
        <taxon>Embryophyta</taxon>
        <taxon>Tracheophyta</taxon>
        <taxon>Spermatophyta</taxon>
        <taxon>Magnoliopsida</taxon>
        <taxon>Ranunculales</taxon>
        <taxon>Circaeasteraceae</taxon>
        <taxon>Kingdonia</taxon>
    </lineage>
</organism>
<keyword evidence="3" id="KW-1185">Reference proteome</keyword>